<dbReference type="OrthoDB" id="192832at2759"/>
<feature type="chain" id="PRO_5012066815" description="endo-1,3(4)-beta-glucanase" evidence="7">
    <location>
        <begin position="19"/>
        <end position="361"/>
    </location>
</feature>
<dbReference type="SUPFAM" id="SSF49899">
    <property type="entry name" value="Concanavalin A-like lectins/glucanases"/>
    <property type="match status" value="1"/>
</dbReference>
<evidence type="ECO:0000256" key="3">
    <source>
        <dbReference type="ARBA" id="ARBA00012599"/>
    </source>
</evidence>
<dbReference type="Pfam" id="PF26113">
    <property type="entry name" value="GH16_XgeA"/>
    <property type="match status" value="1"/>
</dbReference>
<reference evidence="9 10" key="1">
    <citation type="submission" date="2017-10" db="EMBL/GenBank/DDBJ databases">
        <title>Comparative genomics in systemic dimorphic fungi from Ajellomycetaceae.</title>
        <authorList>
            <person name="Munoz J.F."/>
            <person name="Mcewen J.G."/>
            <person name="Clay O.K."/>
            <person name="Cuomo C.A."/>
        </authorList>
    </citation>
    <scope>NUCLEOTIDE SEQUENCE [LARGE SCALE GENOMIC DNA]</scope>
    <source>
        <strain evidence="9 10">UAMH5409</strain>
    </source>
</reference>
<dbReference type="GO" id="GO:0009251">
    <property type="term" value="P:glucan catabolic process"/>
    <property type="evidence" value="ECO:0007669"/>
    <property type="project" value="TreeGrafter"/>
</dbReference>
<dbReference type="EC" id="3.2.1.6" evidence="3"/>
<keyword evidence="10" id="KW-1185">Reference proteome</keyword>
<proteinExistence type="inferred from homology"/>
<dbReference type="InterPro" id="IPR050546">
    <property type="entry name" value="Glycosyl_Hydrlase_16"/>
</dbReference>
<feature type="signal peptide" evidence="7">
    <location>
        <begin position="1"/>
        <end position="18"/>
    </location>
</feature>
<dbReference type="GO" id="GO:0052861">
    <property type="term" value="F:endo-1,3(4)-beta-glucanase activity"/>
    <property type="evidence" value="ECO:0007669"/>
    <property type="project" value="UniProtKB-EC"/>
</dbReference>
<dbReference type="PROSITE" id="PS51762">
    <property type="entry name" value="GH16_2"/>
    <property type="match status" value="1"/>
</dbReference>
<comment type="catalytic activity">
    <reaction evidence="1">
        <text>Endohydrolysis of (1-&gt;3)- or (1-&gt;4)-linkages in beta-D-glucans when the glucose residue whose reducing group is involved in the linkage to be hydrolyzed is itself substituted at C-3.</text>
        <dbReference type="EC" id="3.2.1.6"/>
    </reaction>
</comment>
<feature type="compositionally biased region" description="Basic residues" evidence="6">
    <location>
        <begin position="347"/>
        <end position="361"/>
    </location>
</feature>
<dbReference type="EMBL" id="PDNB01000126">
    <property type="protein sequence ID" value="PGH05343.1"/>
    <property type="molecule type" value="Genomic_DNA"/>
</dbReference>
<dbReference type="PANTHER" id="PTHR10963:SF24">
    <property type="entry name" value="GLYCOSIDASE C21B10.07-RELATED"/>
    <property type="match status" value="1"/>
</dbReference>
<evidence type="ECO:0000256" key="5">
    <source>
        <dbReference type="ARBA" id="ARBA00023295"/>
    </source>
</evidence>
<dbReference type="CDD" id="cd02181">
    <property type="entry name" value="GH16_fungal_Lam16A_glucanase"/>
    <property type="match status" value="1"/>
</dbReference>
<evidence type="ECO:0000313" key="9">
    <source>
        <dbReference type="EMBL" id="PGH05343.1"/>
    </source>
</evidence>
<dbReference type="PANTHER" id="PTHR10963">
    <property type="entry name" value="GLYCOSYL HYDROLASE-RELATED"/>
    <property type="match status" value="1"/>
</dbReference>
<feature type="compositionally biased region" description="Low complexity" evidence="6">
    <location>
        <begin position="334"/>
        <end position="345"/>
    </location>
</feature>
<evidence type="ECO:0000256" key="7">
    <source>
        <dbReference type="SAM" id="SignalP"/>
    </source>
</evidence>
<dbReference type="Gene3D" id="2.60.120.200">
    <property type="match status" value="1"/>
</dbReference>
<dbReference type="InterPro" id="IPR013320">
    <property type="entry name" value="ConA-like_dom_sf"/>
</dbReference>
<keyword evidence="4" id="KW-0378">Hydrolase</keyword>
<evidence type="ECO:0000256" key="2">
    <source>
        <dbReference type="ARBA" id="ARBA00006865"/>
    </source>
</evidence>
<evidence type="ECO:0000256" key="6">
    <source>
        <dbReference type="SAM" id="MobiDB-lite"/>
    </source>
</evidence>
<dbReference type="AlphaFoldDB" id="A0A2B7X994"/>
<dbReference type="InterPro" id="IPR000757">
    <property type="entry name" value="Beta-glucanase-like"/>
</dbReference>
<evidence type="ECO:0000313" key="10">
    <source>
        <dbReference type="Proteomes" id="UP000223968"/>
    </source>
</evidence>
<evidence type="ECO:0000256" key="1">
    <source>
        <dbReference type="ARBA" id="ARBA00000124"/>
    </source>
</evidence>
<comment type="similarity">
    <text evidence="2">Belongs to the glycosyl hydrolase 16 family.</text>
</comment>
<dbReference type="STRING" id="1447875.A0A2B7X994"/>
<keyword evidence="7" id="KW-0732">Signal</keyword>
<name>A0A2B7X994_9EURO</name>
<protein>
    <recommendedName>
        <fullName evidence="3">endo-1,3(4)-beta-glucanase</fullName>
        <ecNumber evidence="3">3.2.1.6</ecNumber>
    </recommendedName>
</protein>
<keyword evidence="5" id="KW-0326">Glycosidase</keyword>
<dbReference type="FunFam" id="2.60.120.200:FF:000114">
    <property type="entry name" value="Probable endo-1,3(4)-beta-glucanase NFIA_089530"/>
    <property type="match status" value="1"/>
</dbReference>
<gene>
    <name evidence="9" type="ORF">AJ79_06812</name>
</gene>
<accession>A0A2B7X994</accession>
<dbReference type="Proteomes" id="UP000223968">
    <property type="component" value="Unassembled WGS sequence"/>
</dbReference>
<organism evidence="9 10">
    <name type="scientific">Helicocarpus griseus UAMH5409</name>
    <dbReference type="NCBI Taxonomy" id="1447875"/>
    <lineage>
        <taxon>Eukaryota</taxon>
        <taxon>Fungi</taxon>
        <taxon>Dikarya</taxon>
        <taxon>Ascomycota</taxon>
        <taxon>Pezizomycotina</taxon>
        <taxon>Eurotiomycetes</taxon>
        <taxon>Eurotiomycetidae</taxon>
        <taxon>Onygenales</taxon>
        <taxon>Ajellomycetaceae</taxon>
        <taxon>Helicocarpus</taxon>
    </lineage>
</organism>
<sequence>MRFSILFCAHSLIGLSQAAYNLVDDYNAGNFYQQFTFFSGDDPTHGYVNYLDQGAAQSRGLVSTANNVIYMGVDSTNVGSGRGRSSVRVHSNKAYDRGLIITDVEHMPGGICGTWPAFWTFGPDWPNNGEIDIIEGVHEQSGNLMALHTRSGCSINNGGFTGNLQTPNCDVNAPGQSPNTGCTITSSDGRSYGRGFNANGGGVYATEISASAVTIWFFPRNAIPGDIGAGTPNPGAWPTPMAKFQGACDISSHIRRQNIVFDTTFCGDWAGNVWSTSSCAGRAATCQEFVQNNPSEFREAYWRVKYVRVFQDGAAARTRDVVGNLTSTGESDTPAPGEASPSAPSYQHRHSHRHERQGHGH</sequence>
<comment type="caution">
    <text evidence="9">The sequence shown here is derived from an EMBL/GenBank/DDBJ whole genome shotgun (WGS) entry which is preliminary data.</text>
</comment>
<feature type="domain" description="GH16" evidence="8">
    <location>
        <begin position="25"/>
        <end position="278"/>
    </location>
</feature>
<evidence type="ECO:0000259" key="8">
    <source>
        <dbReference type="PROSITE" id="PS51762"/>
    </source>
</evidence>
<evidence type="ECO:0000256" key="4">
    <source>
        <dbReference type="ARBA" id="ARBA00022801"/>
    </source>
</evidence>
<feature type="region of interest" description="Disordered" evidence="6">
    <location>
        <begin position="324"/>
        <end position="361"/>
    </location>
</feature>